<proteinExistence type="predicted"/>
<dbReference type="EMBL" id="JADQDM010000028">
    <property type="protein sequence ID" value="MBF9224340.1"/>
    <property type="molecule type" value="Genomic_DNA"/>
</dbReference>
<accession>A0ABS0IBK7</accession>
<organism evidence="2 3">
    <name type="scientific">Hymenobacter ruricola</name>
    <dbReference type="NCBI Taxonomy" id="2791023"/>
    <lineage>
        <taxon>Bacteria</taxon>
        <taxon>Pseudomonadati</taxon>
        <taxon>Bacteroidota</taxon>
        <taxon>Cytophagia</taxon>
        <taxon>Cytophagales</taxon>
        <taxon>Hymenobacteraceae</taxon>
        <taxon>Hymenobacter</taxon>
    </lineage>
</organism>
<dbReference type="Pfam" id="PF13858">
    <property type="entry name" value="DUF4199"/>
    <property type="match status" value="1"/>
</dbReference>
<keyword evidence="1" id="KW-0472">Membrane</keyword>
<evidence type="ECO:0000313" key="2">
    <source>
        <dbReference type="EMBL" id="MBF9224340.1"/>
    </source>
</evidence>
<feature type="transmembrane region" description="Helical" evidence="1">
    <location>
        <begin position="92"/>
        <end position="112"/>
    </location>
</feature>
<protein>
    <submittedName>
        <fullName evidence="2">DUF4199 domain-containing protein</fullName>
    </submittedName>
</protein>
<dbReference type="InterPro" id="IPR025250">
    <property type="entry name" value="DUF4199"/>
</dbReference>
<dbReference type="Proteomes" id="UP000618931">
    <property type="component" value="Unassembled WGS sequence"/>
</dbReference>
<reference evidence="2 3" key="1">
    <citation type="submission" date="2020-11" db="EMBL/GenBank/DDBJ databases">
        <authorList>
            <person name="Kim M.K."/>
        </authorList>
    </citation>
    <scope>NUCLEOTIDE SEQUENCE [LARGE SCALE GENOMIC DNA]</scope>
    <source>
        <strain evidence="2 3">BT662</strain>
    </source>
</reference>
<sequence>MAISYREPTAPERDSSARPVVGLALRFGIGVGLVCVLWMVGLQLTGNNGFGPKQLMAQLLVPLVAVASQLWLRRQVKPAKPGLGRSLGVGTLTVLLAAVVSAVGVLALAAGAGETALARHRAEVVEIVQAQQRAAPQPQLTAAQREQQQQKVERLTVGDMASSNFLQVLVIGLVLAVPAGIFLRE</sequence>
<feature type="transmembrane region" description="Helical" evidence="1">
    <location>
        <begin position="20"/>
        <end position="40"/>
    </location>
</feature>
<name>A0ABS0IBK7_9BACT</name>
<feature type="transmembrane region" description="Helical" evidence="1">
    <location>
        <begin position="165"/>
        <end position="183"/>
    </location>
</feature>
<gene>
    <name evidence="2" type="ORF">I2H31_24775</name>
</gene>
<evidence type="ECO:0000313" key="3">
    <source>
        <dbReference type="Proteomes" id="UP000618931"/>
    </source>
</evidence>
<comment type="caution">
    <text evidence="2">The sequence shown here is derived from an EMBL/GenBank/DDBJ whole genome shotgun (WGS) entry which is preliminary data.</text>
</comment>
<feature type="transmembrane region" description="Helical" evidence="1">
    <location>
        <begin position="55"/>
        <end position="72"/>
    </location>
</feature>
<keyword evidence="1" id="KW-1133">Transmembrane helix</keyword>
<keyword evidence="1" id="KW-0812">Transmembrane</keyword>
<keyword evidence="3" id="KW-1185">Reference proteome</keyword>
<evidence type="ECO:0000256" key="1">
    <source>
        <dbReference type="SAM" id="Phobius"/>
    </source>
</evidence>